<comment type="caution">
    <text evidence="2">The sequence shown here is derived from an EMBL/GenBank/DDBJ whole genome shotgun (WGS) entry which is preliminary data.</text>
</comment>
<evidence type="ECO:0000313" key="3">
    <source>
        <dbReference type="Proteomes" id="UP000286997"/>
    </source>
</evidence>
<evidence type="ECO:0000313" key="2">
    <source>
        <dbReference type="EMBL" id="RVU15349.1"/>
    </source>
</evidence>
<dbReference type="InterPro" id="IPR028921">
    <property type="entry name" value="NTF2_fold_dom"/>
</dbReference>
<proteinExistence type="predicted"/>
<keyword evidence="3" id="KW-1185">Reference proteome</keyword>
<organism evidence="2 3">
    <name type="scientific">Methylobacterium oryzihabitans</name>
    <dbReference type="NCBI Taxonomy" id="2499852"/>
    <lineage>
        <taxon>Bacteria</taxon>
        <taxon>Pseudomonadati</taxon>
        <taxon>Pseudomonadota</taxon>
        <taxon>Alphaproteobacteria</taxon>
        <taxon>Hyphomicrobiales</taxon>
        <taxon>Methylobacteriaceae</taxon>
        <taxon>Methylobacterium</taxon>
    </lineage>
</organism>
<dbReference type="EMBL" id="SACP01000022">
    <property type="protein sequence ID" value="RVU15349.1"/>
    <property type="molecule type" value="Genomic_DNA"/>
</dbReference>
<gene>
    <name evidence="2" type="ORF">EOE48_20165</name>
</gene>
<dbReference type="AlphaFoldDB" id="A0A437NZ93"/>
<accession>A0A437NZ93</accession>
<dbReference type="OrthoDB" id="679072at2"/>
<name>A0A437NZ93_9HYPH</name>
<dbReference type="Pfam" id="PF15631">
    <property type="entry name" value="Imm-NTF2-2"/>
    <property type="match status" value="1"/>
</dbReference>
<dbReference type="Proteomes" id="UP000286997">
    <property type="component" value="Unassembled WGS sequence"/>
</dbReference>
<sequence length="136" mass="14650">MSALRRAVAEARCFVQLFSDDDGGRMRRRLPAIACCALIWPVLVEASDRRCASPVDLAALDRGIVPDAATAEAVAFVYLASIYGEAHIRGELPLRARLSDGIWTVEGTLPPGFVGGTAQILLCQRNGTVLSVIHFK</sequence>
<protein>
    <recommendedName>
        <fullName evidence="1">NTF2 fold domain-containing protein</fullName>
    </recommendedName>
</protein>
<feature type="domain" description="NTF2 fold" evidence="1">
    <location>
        <begin position="71"/>
        <end position="136"/>
    </location>
</feature>
<evidence type="ECO:0000259" key="1">
    <source>
        <dbReference type="Pfam" id="PF15631"/>
    </source>
</evidence>
<reference evidence="2 3" key="1">
    <citation type="submission" date="2019-01" db="EMBL/GenBank/DDBJ databases">
        <authorList>
            <person name="Chen W.-M."/>
        </authorList>
    </citation>
    <scope>NUCLEOTIDE SEQUENCE [LARGE SCALE GENOMIC DNA]</scope>
    <source>
        <strain evidence="2 3">TER-1</strain>
    </source>
</reference>